<sequence>MAAFRIVFFPVTLIGERIPAVDQQLRFPVQEAFDEMPAARNGGPHGGNHLLPGGDAEAEAFGAEVESIACRPA</sequence>
<evidence type="ECO:0000256" key="1">
    <source>
        <dbReference type="SAM" id="MobiDB-lite"/>
    </source>
</evidence>
<comment type="caution">
    <text evidence="2">The sequence shown here is derived from an EMBL/GenBank/DDBJ whole genome shotgun (WGS) entry which is preliminary data.</text>
</comment>
<accession>A0A645E8L1</accession>
<dbReference type="EMBL" id="VSSQ01044416">
    <property type="protein sequence ID" value="MPM98237.1"/>
    <property type="molecule type" value="Genomic_DNA"/>
</dbReference>
<organism evidence="2">
    <name type="scientific">bioreactor metagenome</name>
    <dbReference type="NCBI Taxonomy" id="1076179"/>
    <lineage>
        <taxon>unclassified sequences</taxon>
        <taxon>metagenomes</taxon>
        <taxon>ecological metagenomes</taxon>
    </lineage>
</organism>
<evidence type="ECO:0000313" key="2">
    <source>
        <dbReference type="EMBL" id="MPM98237.1"/>
    </source>
</evidence>
<reference evidence="2" key="1">
    <citation type="submission" date="2019-08" db="EMBL/GenBank/DDBJ databases">
        <authorList>
            <person name="Kucharzyk K."/>
            <person name="Murdoch R.W."/>
            <person name="Higgins S."/>
            <person name="Loffler F."/>
        </authorList>
    </citation>
    <scope>NUCLEOTIDE SEQUENCE</scope>
</reference>
<dbReference type="AlphaFoldDB" id="A0A645E8L1"/>
<protein>
    <submittedName>
        <fullName evidence="2">Uncharacterized protein</fullName>
    </submittedName>
</protein>
<proteinExistence type="predicted"/>
<feature type="region of interest" description="Disordered" evidence="1">
    <location>
        <begin position="36"/>
        <end position="55"/>
    </location>
</feature>
<name>A0A645E8L1_9ZZZZ</name>
<gene>
    <name evidence="2" type="ORF">SDC9_145421</name>
</gene>